<evidence type="ECO:0000313" key="3">
    <source>
        <dbReference type="Proteomes" id="UP000007460"/>
    </source>
</evidence>
<name>D5BUJ3_PUNMI</name>
<keyword evidence="3" id="KW-1185">Reference proteome</keyword>
<accession>D5BUJ3</accession>
<dbReference type="RefSeq" id="WP_013046567.1">
    <property type="nucleotide sequence ID" value="NC_014010.1"/>
</dbReference>
<dbReference type="eggNOG" id="ENOG503392T">
    <property type="taxonomic scope" value="Bacteria"/>
</dbReference>
<keyword evidence="1" id="KW-0732">Signal</keyword>
<dbReference type="AlphaFoldDB" id="D5BUJ3"/>
<evidence type="ECO:0000313" key="2">
    <source>
        <dbReference type="EMBL" id="ADE39940.1"/>
    </source>
</evidence>
<proteinExistence type="predicted"/>
<dbReference type="EMBL" id="CP001751">
    <property type="protein sequence ID" value="ADE39940.1"/>
    <property type="molecule type" value="Genomic_DNA"/>
</dbReference>
<dbReference type="OrthoDB" id="6322272at2"/>
<feature type="signal peptide" evidence="1">
    <location>
        <begin position="1"/>
        <end position="23"/>
    </location>
</feature>
<organism evidence="2 3">
    <name type="scientific">Puniceispirillum marinum (strain IMCC1322)</name>
    <dbReference type="NCBI Taxonomy" id="488538"/>
    <lineage>
        <taxon>Bacteria</taxon>
        <taxon>Pseudomonadati</taxon>
        <taxon>Pseudomonadota</taxon>
        <taxon>Alphaproteobacteria</taxon>
        <taxon>Candidatus Puniceispirillales</taxon>
        <taxon>Candidatus Puniceispirillaceae</taxon>
        <taxon>Candidatus Puniceispirillum</taxon>
    </lineage>
</organism>
<dbReference type="HOGENOM" id="CLU_158606_0_0_5"/>
<dbReference type="Proteomes" id="UP000007460">
    <property type="component" value="Chromosome"/>
</dbReference>
<evidence type="ECO:0000256" key="1">
    <source>
        <dbReference type="SAM" id="SignalP"/>
    </source>
</evidence>
<feature type="chain" id="PRO_5003070156" evidence="1">
    <location>
        <begin position="24"/>
        <end position="127"/>
    </location>
</feature>
<protein>
    <submittedName>
        <fullName evidence="2">Uncharacterized protein</fullName>
    </submittedName>
</protein>
<dbReference type="STRING" id="488538.SAR116_1697"/>
<reference evidence="2 3" key="1">
    <citation type="journal article" date="2010" name="J. Bacteriol.">
        <title>Complete genome sequence of "Candidatus Puniceispirillum marinum" IMCC1322, a representative of the SAR116 clade in the Alphaproteobacteria.</title>
        <authorList>
            <person name="Oh H.M."/>
            <person name="Kwon K.K."/>
            <person name="Kang I."/>
            <person name="Kang S.G."/>
            <person name="Lee J.H."/>
            <person name="Kim S.J."/>
            <person name="Cho J.C."/>
        </authorList>
    </citation>
    <scope>NUCLEOTIDE SEQUENCE [LARGE SCALE GENOMIC DNA]</scope>
    <source>
        <strain evidence="2 3">IMCC1322</strain>
    </source>
</reference>
<gene>
    <name evidence="2" type="ordered locus">SAR116_1697</name>
</gene>
<dbReference type="KEGG" id="apb:SAR116_1697"/>
<sequence>MKAKFLIFMMLVGSTGAITSAQAGSIENMERERAVAVAQILDPAMSTQERWERTSFTKRRMADMERIALNDKSLQTSRKAIVLKAFKHYELSFLVHAASESQRPLAVHWLETIGLTTSNLMNARVSR</sequence>